<evidence type="ECO:0000313" key="8">
    <source>
        <dbReference type="EMBL" id="TBT99010.1"/>
    </source>
</evidence>
<evidence type="ECO:0000256" key="5">
    <source>
        <dbReference type="ARBA" id="ARBA00022837"/>
    </source>
</evidence>
<keyword evidence="6" id="KW-0812">Transmembrane</keyword>
<feature type="transmembrane region" description="Helical" evidence="6">
    <location>
        <begin position="20"/>
        <end position="36"/>
    </location>
</feature>
<proteinExistence type="inferred from homology"/>
<organism evidence="9 10">
    <name type="scientific">Hamiltosporidium tvaerminnensis</name>
    <dbReference type="NCBI Taxonomy" id="1176355"/>
    <lineage>
        <taxon>Eukaryota</taxon>
        <taxon>Fungi</taxon>
        <taxon>Fungi incertae sedis</taxon>
        <taxon>Microsporidia</taxon>
        <taxon>Dubosqiidae</taxon>
        <taxon>Hamiltosporidium</taxon>
    </lineage>
</organism>
<dbReference type="PROSITE" id="PS50830">
    <property type="entry name" value="TNASE_3"/>
    <property type="match status" value="1"/>
</dbReference>
<dbReference type="PANTHER" id="PTHR12302:SF3">
    <property type="entry name" value="SERINE_THREONINE-PROTEIN KINASE 31"/>
    <property type="match status" value="1"/>
</dbReference>
<sequence length="222" mass="25487">MALEPLFKKLWEIIYEHRAKLIIGISILVIVAIYIYKITKRIEKIEDLPRNSKGKVLHGLVTYVCDGDGFKMFHIPWFRSGKITGKLKTLSIRISSIDAPEIGKFGNPDQPFSQEAKKFLSDLILEKNVKIKILGIDRYSRILATVYYGPFYNRKNVSLELIKKGFACIYRGSDAIYDKHKDRLFKAEEQAKKNKVGMWKSKNLVLPSVYKQNLKKLASGSS</sequence>
<dbReference type="Proteomes" id="UP000292362">
    <property type="component" value="Unassembled WGS sequence"/>
</dbReference>
<keyword evidence="10" id="KW-1185">Reference proteome</keyword>
<dbReference type="Pfam" id="PF00565">
    <property type="entry name" value="SNase"/>
    <property type="match status" value="1"/>
</dbReference>
<dbReference type="GO" id="GO:0005737">
    <property type="term" value="C:cytoplasm"/>
    <property type="evidence" value="ECO:0007669"/>
    <property type="project" value="TreeGrafter"/>
</dbReference>
<dbReference type="PANTHER" id="PTHR12302">
    <property type="entry name" value="EBNA2 BINDING PROTEIN P100"/>
    <property type="match status" value="1"/>
</dbReference>
<feature type="domain" description="TNase-like" evidence="7">
    <location>
        <begin position="55"/>
        <end position="201"/>
    </location>
</feature>
<keyword evidence="2" id="KW-0540">Nuclease</keyword>
<dbReference type="EMBL" id="PITK01001094">
    <property type="protein sequence ID" value="TBU11663.1"/>
    <property type="molecule type" value="Genomic_DNA"/>
</dbReference>
<evidence type="ECO:0000313" key="9">
    <source>
        <dbReference type="EMBL" id="TBU11663.1"/>
    </source>
</evidence>
<dbReference type="CDD" id="cd00175">
    <property type="entry name" value="SNc"/>
    <property type="match status" value="1"/>
</dbReference>
<comment type="similarity">
    <text evidence="1">Belongs to the LCL3 family.</text>
</comment>
<dbReference type="OrthoDB" id="430293at2759"/>
<dbReference type="InterPro" id="IPR016071">
    <property type="entry name" value="Staphylococal_nuclease_OB-fold"/>
</dbReference>
<keyword evidence="5" id="KW-0106">Calcium</keyword>
<keyword evidence="4" id="KW-0378">Hydrolase</keyword>
<dbReference type="VEuPathDB" id="MicrosporidiaDB:CWI37_1502p0010"/>
<keyword evidence="6" id="KW-1133">Transmembrane helix</keyword>
<evidence type="ECO:0000256" key="3">
    <source>
        <dbReference type="ARBA" id="ARBA00022759"/>
    </source>
</evidence>
<evidence type="ECO:0000256" key="1">
    <source>
        <dbReference type="ARBA" id="ARBA00005435"/>
    </source>
</evidence>
<evidence type="ECO:0000256" key="2">
    <source>
        <dbReference type="ARBA" id="ARBA00022722"/>
    </source>
</evidence>
<reference evidence="10 11" key="1">
    <citation type="submission" date="2017-12" db="EMBL/GenBank/DDBJ databases">
        <authorList>
            <person name="Pombert J.-F."/>
            <person name="Haag K.L."/>
            <person name="Ebert D."/>
        </authorList>
    </citation>
    <scope>NUCLEOTIDE SEQUENCE [LARGE SCALE GENOMIC DNA]</scope>
    <source>
        <strain evidence="8">FI-OER-3-3</strain>
        <strain evidence="9">IL-G-3</strain>
    </source>
</reference>
<dbReference type="AlphaFoldDB" id="A0A4Q9LSU2"/>
<dbReference type="Proteomes" id="UP000292282">
    <property type="component" value="Unassembled WGS sequence"/>
</dbReference>
<dbReference type="GO" id="GO:0016787">
    <property type="term" value="F:hydrolase activity"/>
    <property type="evidence" value="ECO:0007669"/>
    <property type="project" value="UniProtKB-KW"/>
</dbReference>
<keyword evidence="6" id="KW-0472">Membrane</keyword>
<gene>
    <name evidence="8" type="ORF">CWI37_1502p0010</name>
    <name evidence="9" type="ORF">CWI38_1094p0010</name>
</gene>
<protein>
    <submittedName>
        <fullName evidence="9">Putative endonuclease</fullName>
    </submittedName>
</protein>
<accession>A0A4Q9LSU2</accession>
<dbReference type="Gene3D" id="2.40.50.90">
    <property type="match status" value="1"/>
</dbReference>
<dbReference type="SUPFAM" id="SSF50199">
    <property type="entry name" value="Staphylococcal nuclease"/>
    <property type="match status" value="1"/>
</dbReference>
<name>A0A4Q9LSU2_9MICR</name>
<dbReference type="GO" id="GO:0004519">
    <property type="term" value="F:endonuclease activity"/>
    <property type="evidence" value="ECO:0007669"/>
    <property type="project" value="UniProtKB-KW"/>
</dbReference>
<evidence type="ECO:0000256" key="4">
    <source>
        <dbReference type="ARBA" id="ARBA00022801"/>
    </source>
</evidence>
<dbReference type="EMBL" id="PITJ01001502">
    <property type="protein sequence ID" value="TBT99010.1"/>
    <property type="molecule type" value="Genomic_DNA"/>
</dbReference>
<evidence type="ECO:0000256" key="6">
    <source>
        <dbReference type="SAM" id="Phobius"/>
    </source>
</evidence>
<evidence type="ECO:0000259" key="7">
    <source>
        <dbReference type="PROSITE" id="PS50830"/>
    </source>
</evidence>
<dbReference type="SMART" id="SM00318">
    <property type="entry name" value="SNc"/>
    <property type="match status" value="1"/>
</dbReference>
<dbReference type="InterPro" id="IPR035437">
    <property type="entry name" value="SNase_OB-fold_sf"/>
</dbReference>
<evidence type="ECO:0000313" key="11">
    <source>
        <dbReference type="Proteomes" id="UP000292362"/>
    </source>
</evidence>
<comment type="caution">
    <text evidence="9">The sequence shown here is derived from an EMBL/GenBank/DDBJ whole genome shotgun (WGS) entry which is preliminary data.</text>
</comment>
<dbReference type="VEuPathDB" id="MicrosporidiaDB:CWI38_1094p0010"/>
<keyword evidence="3 9" id="KW-0255">Endonuclease</keyword>
<dbReference type="STRING" id="1176355.A0A4Q9LSU2"/>
<evidence type="ECO:0000313" key="10">
    <source>
        <dbReference type="Proteomes" id="UP000292282"/>
    </source>
</evidence>